<evidence type="ECO:0000256" key="2">
    <source>
        <dbReference type="ARBA" id="ARBA00011915"/>
    </source>
</evidence>
<keyword evidence="6" id="KW-1185">Reference proteome</keyword>
<evidence type="ECO:0000313" key="6">
    <source>
        <dbReference type="Proteomes" id="UP000199658"/>
    </source>
</evidence>
<dbReference type="GO" id="GO:0006574">
    <property type="term" value="P:L-valine catabolic process"/>
    <property type="evidence" value="ECO:0007669"/>
    <property type="project" value="TreeGrafter"/>
</dbReference>
<dbReference type="CDD" id="cd06558">
    <property type="entry name" value="crotonase-like"/>
    <property type="match status" value="1"/>
</dbReference>
<evidence type="ECO:0000313" key="5">
    <source>
        <dbReference type="EMBL" id="SFR48231.1"/>
    </source>
</evidence>
<evidence type="ECO:0000256" key="1">
    <source>
        <dbReference type="ARBA" id="ARBA00001709"/>
    </source>
</evidence>
<dbReference type="RefSeq" id="WP_090216856.1">
    <property type="nucleotide sequence ID" value="NZ_FOYO01000001.1"/>
</dbReference>
<dbReference type="EC" id="3.1.2.4" evidence="2"/>
<dbReference type="SUPFAM" id="SSF52096">
    <property type="entry name" value="ClpP/crotonase"/>
    <property type="match status" value="1"/>
</dbReference>
<protein>
    <recommendedName>
        <fullName evidence="2">3-hydroxyisobutyryl-CoA hydrolase</fullName>
        <ecNumber evidence="2">3.1.2.4</ecNumber>
    </recommendedName>
</protein>
<organism evidence="5 6">
    <name type="scientific">Litoreibacter janthinus</name>
    <dbReference type="NCBI Taxonomy" id="670154"/>
    <lineage>
        <taxon>Bacteria</taxon>
        <taxon>Pseudomonadati</taxon>
        <taxon>Pseudomonadota</taxon>
        <taxon>Alphaproteobacteria</taxon>
        <taxon>Rhodobacterales</taxon>
        <taxon>Roseobacteraceae</taxon>
        <taxon>Litoreibacter</taxon>
    </lineage>
</organism>
<dbReference type="EMBL" id="FOYO01000001">
    <property type="protein sequence ID" value="SFR48231.1"/>
    <property type="molecule type" value="Genomic_DNA"/>
</dbReference>
<dbReference type="GO" id="GO:0005829">
    <property type="term" value="C:cytosol"/>
    <property type="evidence" value="ECO:0007669"/>
    <property type="project" value="TreeGrafter"/>
</dbReference>
<dbReference type="PANTHER" id="PTHR43176:SF3">
    <property type="entry name" value="3-HYDROXYISOBUTYRYL-COA HYDROLASE, MITOCHONDRIAL"/>
    <property type="match status" value="1"/>
</dbReference>
<proteinExistence type="predicted"/>
<accession>A0A1I6H1M1</accession>
<dbReference type="InterPro" id="IPR029045">
    <property type="entry name" value="ClpP/crotonase-like_dom_sf"/>
</dbReference>
<dbReference type="InterPro" id="IPR045004">
    <property type="entry name" value="ECH_dom"/>
</dbReference>
<evidence type="ECO:0000259" key="4">
    <source>
        <dbReference type="Pfam" id="PF16113"/>
    </source>
</evidence>
<dbReference type="OrthoDB" id="9790967at2"/>
<reference evidence="6" key="1">
    <citation type="submission" date="2016-10" db="EMBL/GenBank/DDBJ databases">
        <authorList>
            <person name="Varghese N."/>
            <person name="Submissions S."/>
        </authorList>
    </citation>
    <scope>NUCLEOTIDE SEQUENCE [LARGE SCALE GENOMIC DNA]</scope>
    <source>
        <strain evidence="6">DSM 26921</strain>
    </source>
</reference>
<sequence>MSDIFIRVEGRAGRITLQRPEALNALTYEMVLAIETALDDWRVADIDLVMLDAEGDRAFCSGGDIADMYASGQKGDLDYGRQFWRDEYRLNAKIFEYPKPIVSFLQGFTMGGGVGVGCHGSLRIVGDSSQIAMPECGIGLVPDVGGSLMLALAPGRLGEYLGLTATRMGPADAIFSGFADAYAPEAVWPDLKAQMILTGEIPQIGGPAPAGVLQARLEDIDRHFAGETLGDIVRSLKADDGEFAQTALKALNRNAPLAMACAMAIVRRLRSASSIRQALDQEFRYTYRSVAQGDFIEGIRAAIIDRDRSPKWAHDGPEAVKEIDVSQMLMPLGAHALNWEEMP</sequence>
<keyword evidence="3" id="KW-0378">Hydrolase</keyword>
<dbReference type="NCBIfam" id="NF004127">
    <property type="entry name" value="PRK05617.1"/>
    <property type="match status" value="1"/>
</dbReference>
<dbReference type="InterPro" id="IPR032259">
    <property type="entry name" value="HIBYL-CoA-H"/>
</dbReference>
<dbReference type="Gene3D" id="3.90.226.10">
    <property type="entry name" value="2-enoyl-CoA Hydratase, Chain A, domain 1"/>
    <property type="match status" value="1"/>
</dbReference>
<name>A0A1I6H1M1_9RHOB</name>
<evidence type="ECO:0000256" key="3">
    <source>
        <dbReference type="ARBA" id="ARBA00022801"/>
    </source>
</evidence>
<dbReference type="GO" id="GO:0003860">
    <property type="term" value="F:3-hydroxyisobutyryl-CoA hydrolase activity"/>
    <property type="evidence" value="ECO:0007669"/>
    <property type="project" value="UniProtKB-EC"/>
</dbReference>
<gene>
    <name evidence="5" type="ORF">SAMN04488002_2313</name>
</gene>
<dbReference type="STRING" id="670154.SAMN04488002_2313"/>
<feature type="domain" description="Enoyl-CoA hydratase/isomerase" evidence="4">
    <location>
        <begin position="13"/>
        <end position="328"/>
    </location>
</feature>
<comment type="catalytic activity">
    <reaction evidence="1">
        <text>3-hydroxy-2-methylpropanoyl-CoA + H2O = 3-hydroxy-2-methylpropanoate + CoA + H(+)</text>
        <dbReference type="Rhea" id="RHEA:20888"/>
        <dbReference type="ChEBI" id="CHEBI:11805"/>
        <dbReference type="ChEBI" id="CHEBI:15377"/>
        <dbReference type="ChEBI" id="CHEBI:15378"/>
        <dbReference type="ChEBI" id="CHEBI:57287"/>
        <dbReference type="ChEBI" id="CHEBI:57340"/>
        <dbReference type="EC" id="3.1.2.4"/>
    </reaction>
</comment>
<dbReference type="PANTHER" id="PTHR43176">
    <property type="entry name" value="3-HYDROXYISOBUTYRYL-COA HYDROLASE-RELATED"/>
    <property type="match status" value="1"/>
</dbReference>
<dbReference type="AlphaFoldDB" id="A0A1I6H1M1"/>
<dbReference type="Pfam" id="PF16113">
    <property type="entry name" value="ECH_2"/>
    <property type="match status" value="1"/>
</dbReference>
<dbReference type="Proteomes" id="UP000199658">
    <property type="component" value="Unassembled WGS sequence"/>
</dbReference>